<sequence>MSLEYIPSHSTDPISADIAMLRTLRIEDYYACRLSMVSSIELLCKCVP</sequence>
<proteinExistence type="predicted"/>
<reference evidence="1" key="2">
    <citation type="journal article" date="2015" name="Fish Shellfish Immunol.">
        <title>Early steps in the European eel (Anguilla anguilla)-Vibrio vulnificus interaction in the gills: Role of the RtxA13 toxin.</title>
        <authorList>
            <person name="Callol A."/>
            <person name="Pajuelo D."/>
            <person name="Ebbesson L."/>
            <person name="Teles M."/>
            <person name="MacKenzie S."/>
            <person name="Amaro C."/>
        </authorList>
    </citation>
    <scope>NUCLEOTIDE SEQUENCE</scope>
</reference>
<name>A0A0E9XER9_ANGAN</name>
<organism evidence="1">
    <name type="scientific">Anguilla anguilla</name>
    <name type="common">European freshwater eel</name>
    <name type="synonym">Muraena anguilla</name>
    <dbReference type="NCBI Taxonomy" id="7936"/>
    <lineage>
        <taxon>Eukaryota</taxon>
        <taxon>Metazoa</taxon>
        <taxon>Chordata</taxon>
        <taxon>Craniata</taxon>
        <taxon>Vertebrata</taxon>
        <taxon>Euteleostomi</taxon>
        <taxon>Actinopterygii</taxon>
        <taxon>Neopterygii</taxon>
        <taxon>Teleostei</taxon>
        <taxon>Anguilliformes</taxon>
        <taxon>Anguillidae</taxon>
        <taxon>Anguilla</taxon>
    </lineage>
</organism>
<dbReference type="EMBL" id="GBXM01007433">
    <property type="protein sequence ID" value="JAI01145.1"/>
    <property type="molecule type" value="Transcribed_RNA"/>
</dbReference>
<accession>A0A0E9XER9</accession>
<protein>
    <submittedName>
        <fullName evidence="1">Uncharacterized protein</fullName>
    </submittedName>
</protein>
<dbReference type="AlphaFoldDB" id="A0A0E9XER9"/>
<reference evidence="1" key="1">
    <citation type="submission" date="2014-11" db="EMBL/GenBank/DDBJ databases">
        <authorList>
            <person name="Amaro Gonzalez C."/>
        </authorList>
    </citation>
    <scope>NUCLEOTIDE SEQUENCE</scope>
</reference>
<evidence type="ECO:0000313" key="1">
    <source>
        <dbReference type="EMBL" id="JAI01145.1"/>
    </source>
</evidence>